<dbReference type="InterPro" id="IPR027640">
    <property type="entry name" value="Kinesin-like_fam"/>
</dbReference>
<protein>
    <recommendedName>
        <fullName evidence="6">Kinesin motor domain-containing protein</fullName>
    </recommendedName>
</protein>
<dbReference type="InterPro" id="IPR027417">
    <property type="entry name" value="P-loop_NTPase"/>
</dbReference>
<evidence type="ECO:0000259" key="6">
    <source>
        <dbReference type="PROSITE" id="PS50067"/>
    </source>
</evidence>
<dbReference type="OrthoDB" id="3176171at2759"/>
<comment type="caution">
    <text evidence="5">Lacks conserved residue(s) required for the propagation of feature annotation.</text>
</comment>
<keyword evidence="2" id="KW-0547">Nucleotide-binding</keyword>
<dbReference type="InterPro" id="IPR001752">
    <property type="entry name" value="Kinesin_motor_dom"/>
</dbReference>
<keyword evidence="4" id="KW-0206">Cytoskeleton</keyword>
<dbReference type="GO" id="GO:0005524">
    <property type="term" value="F:ATP binding"/>
    <property type="evidence" value="ECO:0007669"/>
    <property type="project" value="UniProtKB-KW"/>
</dbReference>
<dbReference type="Pfam" id="PF00225">
    <property type="entry name" value="Kinesin"/>
    <property type="match status" value="1"/>
</dbReference>
<dbReference type="PROSITE" id="PS50067">
    <property type="entry name" value="KINESIN_MOTOR_2"/>
    <property type="match status" value="1"/>
</dbReference>
<dbReference type="EMBL" id="MUJZ01004549">
    <property type="protein sequence ID" value="OTF83227.1"/>
    <property type="molecule type" value="Genomic_DNA"/>
</dbReference>
<keyword evidence="4" id="KW-0963">Cytoplasm</keyword>
<proteinExistence type="inferred from homology"/>
<evidence type="ECO:0000256" key="1">
    <source>
        <dbReference type="ARBA" id="ARBA00004245"/>
    </source>
</evidence>
<feature type="non-terminal residue" evidence="7">
    <location>
        <position position="1"/>
    </location>
</feature>
<name>A0A1Y3BT17_EURMA</name>
<dbReference type="GO" id="GO:0051231">
    <property type="term" value="P:spindle elongation"/>
    <property type="evidence" value="ECO:0007669"/>
    <property type="project" value="TreeGrafter"/>
</dbReference>
<keyword evidence="8" id="KW-1185">Reference proteome</keyword>
<dbReference type="PANTHER" id="PTHR47969">
    <property type="entry name" value="CHROMOSOME-ASSOCIATED KINESIN KIF4A-RELATED"/>
    <property type="match status" value="1"/>
</dbReference>
<evidence type="ECO:0000256" key="3">
    <source>
        <dbReference type="ARBA" id="ARBA00022840"/>
    </source>
</evidence>
<comment type="similarity">
    <text evidence="5">Belongs to the TRAFAC class myosin-kinesin ATPase superfamily. Kinesin family.</text>
</comment>
<dbReference type="PANTHER" id="PTHR47969:SF33">
    <property type="entry name" value="KINESIN-LIKE PROTEIN"/>
    <property type="match status" value="1"/>
</dbReference>
<feature type="domain" description="Kinesin motor" evidence="6">
    <location>
        <begin position="1"/>
        <end position="108"/>
    </location>
</feature>
<dbReference type="GO" id="GO:0005875">
    <property type="term" value="C:microtubule associated complex"/>
    <property type="evidence" value="ECO:0007669"/>
    <property type="project" value="TreeGrafter"/>
</dbReference>
<dbReference type="Gene3D" id="3.40.850.10">
    <property type="entry name" value="Kinesin motor domain"/>
    <property type="match status" value="1"/>
</dbReference>
<evidence type="ECO:0000313" key="8">
    <source>
        <dbReference type="Proteomes" id="UP000194236"/>
    </source>
</evidence>
<dbReference type="AlphaFoldDB" id="A0A1Y3BT17"/>
<dbReference type="Proteomes" id="UP000194236">
    <property type="component" value="Unassembled WGS sequence"/>
</dbReference>
<comment type="subcellular location">
    <subcellularLocation>
        <location evidence="1">Cytoplasm</location>
        <location evidence="1">Cytoskeleton</location>
    </subcellularLocation>
</comment>
<evidence type="ECO:0000256" key="4">
    <source>
        <dbReference type="ARBA" id="ARBA00023212"/>
    </source>
</evidence>
<evidence type="ECO:0000313" key="7">
    <source>
        <dbReference type="EMBL" id="OTF83227.1"/>
    </source>
</evidence>
<dbReference type="GO" id="GO:0008017">
    <property type="term" value="F:microtubule binding"/>
    <property type="evidence" value="ECO:0007669"/>
    <property type="project" value="InterPro"/>
</dbReference>
<evidence type="ECO:0000256" key="2">
    <source>
        <dbReference type="ARBA" id="ARBA00022741"/>
    </source>
</evidence>
<dbReference type="GO" id="GO:0007052">
    <property type="term" value="P:mitotic spindle organization"/>
    <property type="evidence" value="ECO:0007669"/>
    <property type="project" value="TreeGrafter"/>
</dbReference>
<keyword evidence="3" id="KW-0067">ATP-binding</keyword>
<evidence type="ECO:0000256" key="5">
    <source>
        <dbReference type="PROSITE-ProRule" id="PRU00283"/>
    </source>
</evidence>
<dbReference type="GO" id="GO:0003777">
    <property type="term" value="F:microtubule motor activity"/>
    <property type="evidence" value="ECO:0007669"/>
    <property type="project" value="InterPro"/>
</dbReference>
<organism evidence="7 8">
    <name type="scientific">Euroglyphus maynei</name>
    <name type="common">Mayne's house dust mite</name>
    <dbReference type="NCBI Taxonomy" id="6958"/>
    <lineage>
        <taxon>Eukaryota</taxon>
        <taxon>Metazoa</taxon>
        <taxon>Ecdysozoa</taxon>
        <taxon>Arthropoda</taxon>
        <taxon>Chelicerata</taxon>
        <taxon>Arachnida</taxon>
        <taxon>Acari</taxon>
        <taxon>Acariformes</taxon>
        <taxon>Sarcoptiformes</taxon>
        <taxon>Astigmata</taxon>
        <taxon>Psoroptidia</taxon>
        <taxon>Analgoidea</taxon>
        <taxon>Pyroglyphidae</taxon>
        <taxon>Pyroglyphinae</taxon>
        <taxon>Euroglyphus</taxon>
    </lineage>
</organism>
<accession>A0A1Y3BT17</accession>
<sequence>DDNHVENGQKLTKNSPNIGIIQLSFAYLFEQIKRRKNRDQTLLYIITVSYLEVYNEQVLDLLNPTTRPLNVRWSKDRGFYAENLFKVECEDLGDLEGVLEEGLFVSLN</sequence>
<dbReference type="GO" id="GO:0007018">
    <property type="term" value="P:microtubule-based movement"/>
    <property type="evidence" value="ECO:0007669"/>
    <property type="project" value="InterPro"/>
</dbReference>
<dbReference type="InterPro" id="IPR036961">
    <property type="entry name" value="Kinesin_motor_dom_sf"/>
</dbReference>
<comment type="caution">
    <text evidence="7">The sequence shown here is derived from an EMBL/GenBank/DDBJ whole genome shotgun (WGS) entry which is preliminary data.</text>
</comment>
<reference evidence="7 8" key="1">
    <citation type="submission" date="2017-03" db="EMBL/GenBank/DDBJ databases">
        <title>Genome Survey of Euroglyphus maynei.</title>
        <authorList>
            <person name="Arlian L.G."/>
            <person name="Morgan M.S."/>
            <person name="Rider S.D."/>
        </authorList>
    </citation>
    <scope>NUCLEOTIDE SEQUENCE [LARGE SCALE GENOMIC DNA]</scope>
    <source>
        <strain evidence="7">Arlian Lab</strain>
        <tissue evidence="7">Whole body</tissue>
    </source>
</reference>
<dbReference type="SUPFAM" id="SSF52540">
    <property type="entry name" value="P-loop containing nucleoside triphosphate hydrolases"/>
    <property type="match status" value="1"/>
</dbReference>
<gene>
    <name evidence="7" type="ORF">BLA29_012378</name>
</gene>